<dbReference type="InterPro" id="IPR010095">
    <property type="entry name" value="Cas12f1-like_TNB"/>
</dbReference>
<name>A0A917X5H7_9ACTN</name>
<organism evidence="8 9">
    <name type="scientific">Dactylosporangium sucinum</name>
    <dbReference type="NCBI Taxonomy" id="1424081"/>
    <lineage>
        <taxon>Bacteria</taxon>
        <taxon>Bacillati</taxon>
        <taxon>Actinomycetota</taxon>
        <taxon>Actinomycetes</taxon>
        <taxon>Micromonosporales</taxon>
        <taxon>Micromonosporaceae</taxon>
        <taxon>Dactylosporangium</taxon>
    </lineage>
</organism>
<dbReference type="Pfam" id="PF01385">
    <property type="entry name" value="OrfB_IS605"/>
    <property type="match status" value="1"/>
</dbReference>
<comment type="similarity">
    <text evidence="1">In the C-terminal section; belongs to the transposase 35 family.</text>
</comment>
<evidence type="ECO:0000256" key="5">
    <source>
        <dbReference type="SAM" id="MobiDB-lite"/>
    </source>
</evidence>
<evidence type="ECO:0000259" key="7">
    <source>
        <dbReference type="Pfam" id="PF07282"/>
    </source>
</evidence>
<feature type="region of interest" description="Disordered" evidence="5">
    <location>
        <begin position="91"/>
        <end position="113"/>
    </location>
</feature>
<dbReference type="NCBIfam" id="NF040570">
    <property type="entry name" value="guided_TnpB"/>
    <property type="match status" value="1"/>
</dbReference>
<dbReference type="GO" id="GO:0032196">
    <property type="term" value="P:transposition"/>
    <property type="evidence" value="ECO:0007669"/>
    <property type="project" value="UniProtKB-KW"/>
</dbReference>
<keyword evidence="2" id="KW-0815">Transposition</keyword>
<dbReference type="AlphaFoldDB" id="A0A917X5H7"/>
<keyword evidence="9" id="KW-1185">Reference proteome</keyword>
<sequence length="279" mass="30081">MIKMRSARAPGFIRGVSASSPGGQQRARSHVLSLWLSLCGRTATSCSSAPSTSCGARSTGGGCSATSDGETYNREFVTAGEAKRLERLQQSLSRSLRTHGRSRRSTRRDATRAKLGRLNARIRARRTDFAAQTAVQLVRNHEQVAVEDLHTRTMTASAKGTVAAPGRNVRQKAGLNRAILGKGWGRFLLRLEHSARYHGATVVKVNPAYTSQRCSRCNLVDADSRKSQAEFACTGCGHRDNADVNAAKNVLAAGLAVTGRGDLADRRSAKRQPPERRAA</sequence>
<accession>A0A917X5H7</accession>
<comment type="caution">
    <text evidence="8">The sequence shown here is derived from an EMBL/GenBank/DDBJ whole genome shotgun (WGS) entry which is preliminary data.</text>
</comment>
<dbReference type="PANTHER" id="PTHR36172:SF1">
    <property type="entry name" value="RESOLVASE-RELATED"/>
    <property type="match status" value="1"/>
</dbReference>
<keyword evidence="3" id="KW-0238">DNA-binding</keyword>
<evidence type="ECO:0000256" key="3">
    <source>
        <dbReference type="ARBA" id="ARBA00023125"/>
    </source>
</evidence>
<reference evidence="8" key="1">
    <citation type="journal article" date="2014" name="Int. J. Syst. Evol. Microbiol.">
        <title>Complete genome sequence of Corynebacterium casei LMG S-19264T (=DSM 44701T), isolated from a smear-ripened cheese.</title>
        <authorList>
            <consortium name="US DOE Joint Genome Institute (JGI-PGF)"/>
            <person name="Walter F."/>
            <person name="Albersmeier A."/>
            <person name="Kalinowski J."/>
            <person name="Ruckert C."/>
        </authorList>
    </citation>
    <scope>NUCLEOTIDE SEQUENCE</scope>
    <source>
        <strain evidence="8">JCM 19831</strain>
    </source>
</reference>
<evidence type="ECO:0000256" key="4">
    <source>
        <dbReference type="ARBA" id="ARBA00023172"/>
    </source>
</evidence>
<dbReference type="GO" id="GO:0006310">
    <property type="term" value="P:DNA recombination"/>
    <property type="evidence" value="ECO:0007669"/>
    <property type="project" value="UniProtKB-KW"/>
</dbReference>
<proteinExistence type="inferred from homology"/>
<feature type="region of interest" description="Disordered" evidence="5">
    <location>
        <begin position="1"/>
        <end position="24"/>
    </location>
</feature>
<feature type="domain" description="Probable transposase IS891/IS1136/IS1341" evidence="6">
    <location>
        <begin position="76"/>
        <end position="156"/>
    </location>
</feature>
<evidence type="ECO:0000313" key="8">
    <source>
        <dbReference type="EMBL" id="GGM71223.1"/>
    </source>
</evidence>
<feature type="compositionally biased region" description="Basic residues" evidence="5">
    <location>
        <begin position="96"/>
        <end position="106"/>
    </location>
</feature>
<dbReference type="InterPro" id="IPR001959">
    <property type="entry name" value="Transposase"/>
</dbReference>
<dbReference type="Pfam" id="PF07282">
    <property type="entry name" value="Cas12f1-like_TNB"/>
    <property type="match status" value="1"/>
</dbReference>
<keyword evidence="4" id="KW-0233">DNA recombination</keyword>
<dbReference type="PANTHER" id="PTHR36172">
    <property type="match status" value="1"/>
</dbReference>
<protein>
    <recommendedName>
        <fullName evidence="10">Transposase</fullName>
    </recommendedName>
</protein>
<dbReference type="EMBL" id="BMPI01000062">
    <property type="protein sequence ID" value="GGM71223.1"/>
    <property type="molecule type" value="Genomic_DNA"/>
</dbReference>
<dbReference type="InterPro" id="IPR051491">
    <property type="entry name" value="Recombinase/Transposase-rel"/>
</dbReference>
<dbReference type="Proteomes" id="UP000642070">
    <property type="component" value="Unassembled WGS sequence"/>
</dbReference>
<dbReference type="GO" id="GO:0003677">
    <property type="term" value="F:DNA binding"/>
    <property type="evidence" value="ECO:0007669"/>
    <property type="project" value="UniProtKB-KW"/>
</dbReference>
<feature type="domain" description="Cas12f1-like TNB" evidence="7">
    <location>
        <begin position="184"/>
        <end position="250"/>
    </location>
</feature>
<evidence type="ECO:0000313" key="9">
    <source>
        <dbReference type="Proteomes" id="UP000642070"/>
    </source>
</evidence>
<evidence type="ECO:0000259" key="6">
    <source>
        <dbReference type="Pfam" id="PF01385"/>
    </source>
</evidence>
<gene>
    <name evidence="8" type="ORF">GCM10007977_086300</name>
</gene>
<evidence type="ECO:0000256" key="2">
    <source>
        <dbReference type="ARBA" id="ARBA00022578"/>
    </source>
</evidence>
<feature type="region of interest" description="Disordered" evidence="5">
    <location>
        <begin position="49"/>
        <end position="68"/>
    </location>
</feature>
<evidence type="ECO:0000256" key="1">
    <source>
        <dbReference type="ARBA" id="ARBA00008761"/>
    </source>
</evidence>
<reference evidence="8" key="2">
    <citation type="submission" date="2020-09" db="EMBL/GenBank/DDBJ databases">
        <authorList>
            <person name="Sun Q."/>
            <person name="Ohkuma M."/>
        </authorList>
    </citation>
    <scope>NUCLEOTIDE SEQUENCE</scope>
    <source>
        <strain evidence="8">JCM 19831</strain>
    </source>
</reference>
<evidence type="ECO:0008006" key="10">
    <source>
        <dbReference type="Google" id="ProtNLM"/>
    </source>
</evidence>